<dbReference type="Pfam" id="PF14080">
    <property type="entry name" value="DUF4261"/>
    <property type="match status" value="1"/>
</dbReference>
<organism evidence="2 3">
    <name type="scientific">Paenibacillus nuruki</name>
    <dbReference type="NCBI Taxonomy" id="1886670"/>
    <lineage>
        <taxon>Bacteria</taxon>
        <taxon>Bacillati</taxon>
        <taxon>Bacillota</taxon>
        <taxon>Bacilli</taxon>
        <taxon>Bacillales</taxon>
        <taxon>Paenibacillaceae</taxon>
        <taxon>Paenibacillus</taxon>
    </lineage>
</organism>
<comment type="caution">
    <text evidence="2">The sequence shown here is derived from an EMBL/GenBank/DDBJ whole genome shotgun (WGS) entry which is preliminary data.</text>
</comment>
<reference evidence="2 3" key="1">
    <citation type="submission" date="2016-08" db="EMBL/GenBank/DDBJ databases">
        <title>Genome sequencing of Paenibacillus sp. TI45-13ar, isolated from Korean traditional nuruk.</title>
        <authorList>
            <person name="Kim S.-J."/>
        </authorList>
    </citation>
    <scope>NUCLEOTIDE SEQUENCE [LARGE SCALE GENOMIC DNA]</scope>
    <source>
        <strain evidence="2 3">TI45-13ar</strain>
    </source>
</reference>
<name>A0A1E3L6J4_9BACL</name>
<dbReference type="RefSeq" id="WP_069327193.1">
    <property type="nucleotide sequence ID" value="NZ_MDER01000034.1"/>
</dbReference>
<evidence type="ECO:0000313" key="2">
    <source>
        <dbReference type="EMBL" id="ODP28785.1"/>
    </source>
</evidence>
<dbReference type="STRING" id="1886670.PTI45_01761"/>
<evidence type="ECO:0000259" key="1">
    <source>
        <dbReference type="Pfam" id="PF14080"/>
    </source>
</evidence>
<feature type="domain" description="DUF4261" evidence="1">
    <location>
        <begin position="228"/>
        <end position="303"/>
    </location>
</feature>
<dbReference type="Proteomes" id="UP000094578">
    <property type="component" value="Unassembled WGS sequence"/>
</dbReference>
<dbReference type="EMBL" id="MDER01000034">
    <property type="protein sequence ID" value="ODP28785.1"/>
    <property type="molecule type" value="Genomic_DNA"/>
</dbReference>
<dbReference type="AlphaFoldDB" id="A0A1E3L6J4"/>
<protein>
    <recommendedName>
        <fullName evidence="1">DUF4261 domain-containing protein</fullName>
    </recommendedName>
</protein>
<dbReference type="InterPro" id="IPR025357">
    <property type="entry name" value="DUF4261"/>
</dbReference>
<keyword evidence="3" id="KW-1185">Reference proteome</keyword>
<evidence type="ECO:0000313" key="3">
    <source>
        <dbReference type="Proteomes" id="UP000094578"/>
    </source>
</evidence>
<proteinExistence type="predicted"/>
<accession>A0A1E3L6J4</accession>
<sequence length="322" mass="37105">MSTHEYDDNEQNEQADEDFGFFDIYSAQLLYRTKPTIDRDTLYAKVQEYTGPLHTVLDDQGEEQEALAVWEANPTDDPNAEADPRDHYHFFHLNHMVHYEDGDLPAQTVLMPSEMEPQAELYTTALQQSWHWQEASEVLQACDYELMLTDMMARGLPHQQRLQLFNQVLRAILEVAPCDAIYWRSSDKLMEPTAFLAALQEGQDLYGALNIRLYNIQSEQERQEMVMDSCGLAALGVPDVQCHFYDMNPNEVAGFLMDISHYLYEQGDIITDGETIGQDEEQRWTCEHQFSLIAPRRVVIDLNPGNLYYAGVQESSRSQSQE</sequence>
<gene>
    <name evidence="2" type="ORF">PTI45_01761</name>
</gene>